<proteinExistence type="predicted"/>
<feature type="non-terminal residue" evidence="1">
    <location>
        <position position="63"/>
    </location>
</feature>
<protein>
    <submittedName>
        <fullName evidence="1">Uncharacterized protein</fullName>
    </submittedName>
</protein>
<gene>
    <name evidence="1" type="ORF">SMN809_LOCUS56045</name>
</gene>
<comment type="caution">
    <text evidence="1">The sequence shown here is derived from an EMBL/GenBank/DDBJ whole genome shotgun (WGS) entry which is preliminary data.</text>
</comment>
<accession>A0A8S3D6C3</accession>
<dbReference type="EMBL" id="CAJOBI010199493">
    <property type="protein sequence ID" value="CAF4986926.1"/>
    <property type="molecule type" value="Genomic_DNA"/>
</dbReference>
<sequence>MRDASERLLQAQQRVAHIRARNSNIQQFSLVKMSPQNDELRRKTQSLTESMLERESLFDSITD</sequence>
<organism evidence="1 2">
    <name type="scientific">Rotaria magnacalcarata</name>
    <dbReference type="NCBI Taxonomy" id="392030"/>
    <lineage>
        <taxon>Eukaryota</taxon>
        <taxon>Metazoa</taxon>
        <taxon>Spiralia</taxon>
        <taxon>Gnathifera</taxon>
        <taxon>Rotifera</taxon>
        <taxon>Eurotatoria</taxon>
        <taxon>Bdelloidea</taxon>
        <taxon>Philodinida</taxon>
        <taxon>Philodinidae</taxon>
        <taxon>Rotaria</taxon>
    </lineage>
</organism>
<reference evidence="1" key="1">
    <citation type="submission" date="2021-02" db="EMBL/GenBank/DDBJ databases">
        <authorList>
            <person name="Nowell W R."/>
        </authorList>
    </citation>
    <scope>NUCLEOTIDE SEQUENCE</scope>
</reference>
<dbReference type="AlphaFoldDB" id="A0A8S3D6C3"/>
<name>A0A8S3D6C3_9BILA</name>
<dbReference type="Proteomes" id="UP000676336">
    <property type="component" value="Unassembled WGS sequence"/>
</dbReference>
<evidence type="ECO:0000313" key="2">
    <source>
        <dbReference type="Proteomes" id="UP000676336"/>
    </source>
</evidence>
<evidence type="ECO:0000313" key="1">
    <source>
        <dbReference type="EMBL" id="CAF4986926.1"/>
    </source>
</evidence>